<evidence type="ECO:0000256" key="7">
    <source>
        <dbReference type="ARBA" id="ARBA00023141"/>
    </source>
</evidence>
<evidence type="ECO:0000259" key="10">
    <source>
        <dbReference type="Pfam" id="PF00697"/>
    </source>
</evidence>
<name>A0A1E5IIV9_ENDTX</name>
<comment type="similarity">
    <text evidence="9">Belongs to the TrpF family.</text>
</comment>
<dbReference type="PANTHER" id="PTHR42894:SF1">
    <property type="entry name" value="N-(5'-PHOSPHORIBOSYL)ANTHRANILATE ISOMERASE"/>
    <property type="match status" value="1"/>
</dbReference>
<gene>
    <name evidence="9" type="primary">trpF</name>
    <name evidence="13" type="ORF">ATZ36_02895</name>
    <name evidence="12" type="ORF">ATZ36_04455</name>
    <name evidence="11" type="ORF">ATZ36_04520</name>
</gene>
<dbReference type="GO" id="GO:0004640">
    <property type="term" value="F:phosphoribosylanthranilate isomerase activity"/>
    <property type="evidence" value="ECO:0007669"/>
    <property type="project" value="UniProtKB-UniRule"/>
</dbReference>
<dbReference type="CDD" id="cd00405">
    <property type="entry name" value="PRAI"/>
    <property type="match status" value="1"/>
</dbReference>
<accession>A0A1E5IIV9</accession>
<dbReference type="HAMAP" id="MF_00135">
    <property type="entry name" value="PRAI"/>
    <property type="match status" value="1"/>
</dbReference>
<evidence type="ECO:0000313" key="12">
    <source>
        <dbReference type="EMBL" id="OEG70444.1"/>
    </source>
</evidence>
<evidence type="ECO:0000256" key="6">
    <source>
        <dbReference type="ARBA" id="ARBA00022822"/>
    </source>
</evidence>
<evidence type="ECO:0000256" key="9">
    <source>
        <dbReference type="HAMAP-Rule" id="MF_00135"/>
    </source>
</evidence>
<evidence type="ECO:0000256" key="2">
    <source>
        <dbReference type="ARBA" id="ARBA00004664"/>
    </source>
</evidence>
<dbReference type="SUPFAM" id="SSF51366">
    <property type="entry name" value="Ribulose-phoshate binding barrel"/>
    <property type="match status" value="1"/>
</dbReference>
<sequence>MPKIKICGLKRKEDVSFVNDAKPDYVGFVFAGVKRKIDFNTAVKFRSLLDDKVQSVGVFVNDKIDNIVNLCENKTINLVQLHGGEDEFYIGRLKERIKNPVVKAVRVKDKNYSAATKADFVLFDTYSSSEYGGSGKVFDWDLLKECRKPFFLAGGLNKDNTVAAVKKLNPYCLDLSSGVETNGVKDLNKIIEMVKILRSL</sequence>
<reference evidence="11 14" key="1">
    <citation type="submission" date="2015-11" db="EMBL/GenBank/DDBJ databases">
        <title>Evidence for parallel genomic evolution in an endosymbiosis of termite gut flagellates.</title>
        <authorList>
            <person name="Zheng H."/>
        </authorList>
    </citation>
    <scope>NUCLEOTIDE SEQUENCE [LARGE SCALE GENOMIC DNA]</scope>
    <source>
        <strain evidence="11 14">CET450</strain>
    </source>
</reference>
<keyword evidence="6 9" id="KW-0822">Tryptophan biosynthesis</keyword>
<evidence type="ECO:0000313" key="14">
    <source>
        <dbReference type="Proteomes" id="UP000095237"/>
    </source>
</evidence>
<proteinExistence type="inferred from homology"/>
<dbReference type="Proteomes" id="UP000095237">
    <property type="component" value="Unassembled WGS sequence"/>
</dbReference>
<keyword evidence="7 9" id="KW-0057">Aromatic amino acid biosynthesis</keyword>
<keyword evidence="14" id="KW-1185">Reference proteome</keyword>
<protein>
    <recommendedName>
        <fullName evidence="4 9">N-(5'-phosphoribosyl)anthranilate isomerase</fullName>
        <shortName evidence="9">PRAI</shortName>
        <ecNumber evidence="3 9">5.3.1.24</ecNumber>
    </recommendedName>
</protein>
<keyword evidence="5 9" id="KW-0028">Amino-acid biosynthesis</keyword>
<comment type="caution">
    <text evidence="11">The sequence shown here is derived from an EMBL/GenBank/DDBJ whole genome shotgun (WGS) entry which is preliminary data.</text>
</comment>
<organism evidence="11 14">
    <name type="scientific">Endomicrobium trichonymphae</name>
    <dbReference type="NCBI Taxonomy" id="1408204"/>
    <lineage>
        <taxon>Bacteria</taxon>
        <taxon>Pseudomonadati</taxon>
        <taxon>Elusimicrobiota</taxon>
        <taxon>Endomicrobiia</taxon>
        <taxon>Endomicrobiales</taxon>
        <taxon>Endomicrobiaceae</taxon>
        <taxon>Candidatus Endomicrobiellum</taxon>
    </lineage>
</organism>
<dbReference type="UniPathway" id="UPA00035">
    <property type="reaction ID" value="UER00042"/>
</dbReference>
<evidence type="ECO:0000256" key="5">
    <source>
        <dbReference type="ARBA" id="ARBA00022605"/>
    </source>
</evidence>
<feature type="domain" description="N-(5'phosphoribosyl) anthranilate isomerase (PRAI)" evidence="10">
    <location>
        <begin position="4"/>
        <end position="195"/>
    </location>
</feature>
<comment type="catalytic activity">
    <reaction evidence="1 9">
        <text>N-(5-phospho-beta-D-ribosyl)anthranilate = 1-(2-carboxyphenylamino)-1-deoxy-D-ribulose 5-phosphate</text>
        <dbReference type="Rhea" id="RHEA:21540"/>
        <dbReference type="ChEBI" id="CHEBI:18277"/>
        <dbReference type="ChEBI" id="CHEBI:58613"/>
        <dbReference type="EC" id="5.3.1.24"/>
    </reaction>
</comment>
<dbReference type="InterPro" id="IPR011060">
    <property type="entry name" value="RibuloseP-bd_barrel"/>
</dbReference>
<dbReference type="EMBL" id="LNVX01000339">
    <property type="protein sequence ID" value="OEG70444.1"/>
    <property type="molecule type" value="Genomic_DNA"/>
</dbReference>
<evidence type="ECO:0000313" key="11">
    <source>
        <dbReference type="EMBL" id="OEG70437.1"/>
    </source>
</evidence>
<evidence type="ECO:0000256" key="4">
    <source>
        <dbReference type="ARBA" id="ARBA00022272"/>
    </source>
</evidence>
<dbReference type="InterPro" id="IPR013785">
    <property type="entry name" value="Aldolase_TIM"/>
</dbReference>
<dbReference type="EMBL" id="LNVX01000236">
    <property type="protein sequence ID" value="OEG71082.1"/>
    <property type="molecule type" value="Genomic_DNA"/>
</dbReference>
<dbReference type="Gene3D" id="3.20.20.70">
    <property type="entry name" value="Aldolase class I"/>
    <property type="match status" value="1"/>
</dbReference>
<evidence type="ECO:0000313" key="13">
    <source>
        <dbReference type="EMBL" id="OEG71082.1"/>
    </source>
</evidence>
<dbReference type="Pfam" id="PF00697">
    <property type="entry name" value="PRAI"/>
    <property type="match status" value="1"/>
</dbReference>
<dbReference type="InterPro" id="IPR001240">
    <property type="entry name" value="PRAI_dom"/>
</dbReference>
<dbReference type="PANTHER" id="PTHR42894">
    <property type="entry name" value="N-(5'-PHOSPHORIBOSYL)ANTHRANILATE ISOMERASE"/>
    <property type="match status" value="1"/>
</dbReference>
<evidence type="ECO:0000256" key="3">
    <source>
        <dbReference type="ARBA" id="ARBA00012572"/>
    </source>
</evidence>
<keyword evidence="8 9" id="KW-0413">Isomerase</keyword>
<evidence type="ECO:0000256" key="1">
    <source>
        <dbReference type="ARBA" id="ARBA00001164"/>
    </source>
</evidence>
<dbReference type="EC" id="5.3.1.24" evidence="3 9"/>
<evidence type="ECO:0000256" key="8">
    <source>
        <dbReference type="ARBA" id="ARBA00023235"/>
    </source>
</evidence>
<dbReference type="InterPro" id="IPR044643">
    <property type="entry name" value="TrpF_fam"/>
</dbReference>
<dbReference type="AlphaFoldDB" id="A0A1E5IIV9"/>
<dbReference type="GO" id="GO:0000162">
    <property type="term" value="P:L-tryptophan biosynthetic process"/>
    <property type="evidence" value="ECO:0007669"/>
    <property type="project" value="UniProtKB-UniRule"/>
</dbReference>
<comment type="pathway">
    <text evidence="2 9">Amino-acid biosynthesis; L-tryptophan biosynthesis; L-tryptophan from chorismate: step 3/5.</text>
</comment>
<dbReference type="EMBL" id="LNVX01000343">
    <property type="protein sequence ID" value="OEG70437.1"/>
    <property type="molecule type" value="Genomic_DNA"/>
</dbReference>